<dbReference type="CDD" id="cd00051">
    <property type="entry name" value="EFh"/>
    <property type="match status" value="1"/>
</dbReference>
<dbReference type="SUPFAM" id="SSF47473">
    <property type="entry name" value="EF-hand"/>
    <property type="match status" value="1"/>
</dbReference>
<dbReference type="PROSITE" id="PS50222">
    <property type="entry name" value="EF_HAND_2"/>
    <property type="match status" value="2"/>
</dbReference>
<reference evidence="3" key="1">
    <citation type="submission" date="2022-03" db="EMBL/GenBank/DDBJ databases">
        <authorList>
            <person name="Martin C."/>
        </authorList>
    </citation>
    <scope>NUCLEOTIDE SEQUENCE</scope>
</reference>
<gene>
    <name evidence="3" type="ORF">OFUS_LOCUS9820</name>
</gene>
<dbReference type="OrthoDB" id="427950at2759"/>
<evidence type="ECO:0000259" key="2">
    <source>
        <dbReference type="PROSITE" id="PS50222"/>
    </source>
</evidence>
<organism evidence="3 4">
    <name type="scientific">Owenia fusiformis</name>
    <name type="common">Polychaete worm</name>
    <dbReference type="NCBI Taxonomy" id="6347"/>
    <lineage>
        <taxon>Eukaryota</taxon>
        <taxon>Metazoa</taxon>
        <taxon>Spiralia</taxon>
        <taxon>Lophotrochozoa</taxon>
        <taxon>Annelida</taxon>
        <taxon>Polychaeta</taxon>
        <taxon>Sedentaria</taxon>
        <taxon>Canalipalpata</taxon>
        <taxon>Sabellida</taxon>
        <taxon>Oweniida</taxon>
        <taxon>Oweniidae</taxon>
        <taxon>Owenia</taxon>
    </lineage>
</organism>
<dbReference type="Pfam" id="PF13499">
    <property type="entry name" value="EF-hand_7"/>
    <property type="match status" value="1"/>
</dbReference>
<dbReference type="InterPro" id="IPR018247">
    <property type="entry name" value="EF_Hand_1_Ca_BS"/>
</dbReference>
<dbReference type="Proteomes" id="UP000749559">
    <property type="component" value="Unassembled WGS sequence"/>
</dbReference>
<keyword evidence="1" id="KW-0106">Calcium</keyword>
<dbReference type="GO" id="GO:0005509">
    <property type="term" value="F:calcium ion binding"/>
    <property type="evidence" value="ECO:0007669"/>
    <property type="project" value="InterPro"/>
</dbReference>
<dbReference type="Gene3D" id="1.10.238.10">
    <property type="entry name" value="EF-hand"/>
    <property type="match status" value="1"/>
</dbReference>
<dbReference type="InterPro" id="IPR011992">
    <property type="entry name" value="EF-hand-dom_pair"/>
</dbReference>
<comment type="caution">
    <text evidence="3">The sequence shown here is derived from an EMBL/GenBank/DDBJ whole genome shotgun (WGS) entry which is preliminary data.</text>
</comment>
<evidence type="ECO:0000256" key="1">
    <source>
        <dbReference type="ARBA" id="ARBA00022837"/>
    </source>
</evidence>
<dbReference type="PROSITE" id="PS00018">
    <property type="entry name" value="EF_HAND_1"/>
    <property type="match status" value="1"/>
</dbReference>
<feature type="domain" description="EF-hand" evidence="2">
    <location>
        <begin position="114"/>
        <end position="149"/>
    </location>
</feature>
<sequence>MKNRMSCVNNSVMDDTKKKIKDLPHIWVRKMATLLSATDLDGDGITSHDDVMTIAQRIVKSANLQGVASDNVRQSFREFADGLKKADEDILTKTWWEHTLQLWSGVDKAEVVKEMQAFYTKLFQALDFNSDGLISISEYMHWWKALGLDPSLGRLQFAYMDTDHDEKISASEFVDAALDYEHNYTDCDTKNCFFGPLVDF</sequence>
<dbReference type="InterPro" id="IPR002048">
    <property type="entry name" value="EF_hand_dom"/>
</dbReference>
<protein>
    <recommendedName>
        <fullName evidence="2">EF-hand domain-containing protein</fullName>
    </recommendedName>
</protein>
<evidence type="ECO:0000313" key="3">
    <source>
        <dbReference type="EMBL" id="CAH1783480.1"/>
    </source>
</evidence>
<accession>A0A8S4NQ35</accession>
<proteinExistence type="predicted"/>
<feature type="domain" description="EF-hand" evidence="2">
    <location>
        <begin position="157"/>
        <end position="183"/>
    </location>
</feature>
<name>A0A8S4NQ35_OWEFU</name>
<dbReference type="AlphaFoldDB" id="A0A8S4NQ35"/>
<evidence type="ECO:0000313" key="4">
    <source>
        <dbReference type="Proteomes" id="UP000749559"/>
    </source>
</evidence>
<dbReference type="EMBL" id="CAIIXF020000005">
    <property type="protein sequence ID" value="CAH1783480.1"/>
    <property type="molecule type" value="Genomic_DNA"/>
</dbReference>
<keyword evidence="4" id="KW-1185">Reference proteome</keyword>